<dbReference type="EC" id="2.1.1.107" evidence="2"/>
<dbReference type="FunFam" id="3.40.1010.10:FF:000001">
    <property type="entry name" value="Siroheme synthase"/>
    <property type="match status" value="1"/>
</dbReference>
<dbReference type="InterPro" id="IPR003043">
    <property type="entry name" value="Uropor_MeTrfase_CS"/>
</dbReference>
<dbReference type="PANTHER" id="PTHR45790">
    <property type="entry name" value="SIROHEME SYNTHASE-RELATED"/>
    <property type="match status" value="1"/>
</dbReference>
<dbReference type="InterPro" id="IPR000878">
    <property type="entry name" value="4pyrrol_Mease"/>
</dbReference>
<evidence type="ECO:0000313" key="11">
    <source>
        <dbReference type="Proteomes" id="UP000005019"/>
    </source>
</evidence>
<dbReference type="InterPro" id="IPR014777">
    <property type="entry name" value="4pyrrole_Mease_sub1"/>
</dbReference>
<proteinExistence type="inferred from homology"/>
<keyword evidence="11" id="KW-1185">Reference proteome</keyword>
<dbReference type="AlphaFoldDB" id="F5RDC5"/>
<dbReference type="Proteomes" id="UP000005019">
    <property type="component" value="Unassembled WGS sequence"/>
</dbReference>
<keyword evidence="5" id="KW-0949">S-adenosyl-L-methionine</keyword>
<dbReference type="InterPro" id="IPR035996">
    <property type="entry name" value="4pyrrol_Methylase_sf"/>
</dbReference>
<evidence type="ECO:0000256" key="2">
    <source>
        <dbReference type="ARBA" id="ARBA00012162"/>
    </source>
</evidence>
<keyword evidence="6" id="KW-0627">Porphyrin biosynthesis</keyword>
<dbReference type="RefSeq" id="WP_008061759.1">
    <property type="nucleotide sequence ID" value="NZ_AFHG01000052.1"/>
</dbReference>
<dbReference type="Pfam" id="PF00590">
    <property type="entry name" value="TP_methylase"/>
    <property type="match status" value="1"/>
</dbReference>
<comment type="similarity">
    <text evidence="1 8">Belongs to the precorrin methyltransferase family.</text>
</comment>
<evidence type="ECO:0000256" key="5">
    <source>
        <dbReference type="ARBA" id="ARBA00022691"/>
    </source>
</evidence>
<feature type="domain" description="Tetrapyrrole methylase" evidence="9">
    <location>
        <begin position="13"/>
        <end position="220"/>
    </location>
</feature>
<dbReference type="Gene3D" id="3.30.950.10">
    <property type="entry name" value="Methyltransferase, Cobalt-precorrin-4 Transmethylase, Domain 2"/>
    <property type="match status" value="1"/>
</dbReference>
<dbReference type="eggNOG" id="COG0007">
    <property type="taxonomic scope" value="Bacteria"/>
</dbReference>
<evidence type="ECO:0000256" key="7">
    <source>
        <dbReference type="ARBA" id="ARBA00025705"/>
    </source>
</evidence>
<protein>
    <recommendedName>
        <fullName evidence="2">uroporphyrinogen-III C-methyltransferase</fullName>
        <ecNumber evidence="2">2.1.1.107</ecNumber>
    </recommendedName>
</protein>
<dbReference type="GO" id="GO:0004851">
    <property type="term" value="F:uroporphyrin-III C-methyltransferase activity"/>
    <property type="evidence" value="ECO:0007669"/>
    <property type="project" value="UniProtKB-EC"/>
</dbReference>
<keyword evidence="3 8" id="KW-0489">Methyltransferase</keyword>
<accession>F5RDC5</accession>
<reference evidence="10 11" key="1">
    <citation type="journal article" date="2011" name="J. Bacteriol.">
        <title>Genome sequence of Methyloversatilis universalis FAM5T, a methylotrophic representative of the order Rhodocyclales.</title>
        <authorList>
            <person name="Kittichotirat W."/>
            <person name="Good N.M."/>
            <person name="Hall R."/>
            <person name="Bringel F."/>
            <person name="Lajus A."/>
            <person name="Medigue C."/>
            <person name="Smalley N.E."/>
            <person name="Beck D."/>
            <person name="Bumgarner R."/>
            <person name="Vuilleumier S."/>
            <person name="Kalyuzhnaya M.G."/>
        </authorList>
    </citation>
    <scope>NUCLEOTIDE SEQUENCE [LARGE SCALE GENOMIC DNA]</scope>
    <source>
        <strain evidence="11">ATCC BAA-1314 / JCM 13912 / FAM5</strain>
    </source>
</reference>
<organism evidence="10 11">
    <name type="scientific">Methyloversatilis universalis (strain ATCC BAA-1314 / DSM 25237 / JCM 13912 / CCUG 52030 / FAM5)</name>
    <dbReference type="NCBI Taxonomy" id="1000565"/>
    <lineage>
        <taxon>Bacteria</taxon>
        <taxon>Pseudomonadati</taxon>
        <taxon>Pseudomonadota</taxon>
        <taxon>Betaproteobacteria</taxon>
        <taxon>Nitrosomonadales</taxon>
        <taxon>Sterolibacteriaceae</taxon>
        <taxon>Methyloversatilis</taxon>
    </lineage>
</organism>
<dbReference type="CDD" id="cd11642">
    <property type="entry name" value="SUMT"/>
    <property type="match status" value="1"/>
</dbReference>
<dbReference type="PROSITE" id="PS00840">
    <property type="entry name" value="SUMT_2"/>
    <property type="match status" value="1"/>
</dbReference>
<dbReference type="GO" id="GO:0019354">
    <property type="term" value="P:siroheme biosynthetic process"/>
    <property type="evidence" value="ECO:0007669"/>
    <property type="project" value="UniProtKB-UniPathway"/>
</dbReference>
<dbReference type="PROSITE" id="PS00839">
    <property type="entry name" value="SUMT_1"/>
    <property type="match status" value="1"/>
</dbReference>
<dbReference type="InterPro" id="IPR006366">
    <property type="entry name" value="CobA/CysG_C"/>
</dbReference>
<name>F5RDC5_METUF</name>
<dbReference type="NCBIfam" id="TIGR01469">
    <property type="entry name" value="cobA_cysG_Cterm"/>
    <property type="match status" value="1"/>
</dbReference>
<dbReference type="STRING" id="1000565.METUNv1_02292"/>
<gene>
    <name evidence="10" type="ORF">METUNv1_02292</name>
</gene>
<dbReference type="NCBIfam" id="NF004790">
    <property type="entry name" value="PRK06136.1"/>
    <property type="match status" value="1"/>
</dbReference>
<dbReference type="SUPFAM" id="SSF53790">
    <property type="entry name" value="Tetrapyrrole methylase"/>
    <property type="match status" value="1"/>
</dbReference>
<evidence type="ECO:0000256" key="6">
    <source>
        <dbReference type="ARBA" id="ARBA00023244"/>
    </source>
</evidence>
<comment type="pathway">
    <text evidence="7">Porphyrin-containing compound metabolism; siroheme biosynthesis; precorrin-2 from uroporphyrinogen III: step 1/1.</text>
</comment>
<keyword evidence="4 8" id="KW-0808">Transferase</keyword>
<evidence type="ECO:0000313" key="10">
    <source>
        <dbReference type="EMBL" id="EGK70906.1"/>
    </source>
</evidence>
<dbReference type="Gene3D" id="3.40.1010.10">
    <property type="entry name" value="Cobalt-precorrin-4 Transmethylase, Domain 1"/>
    <property type="match status" value="1"/>
</dbReference>
<dbReference type="InterPro" id="IPR050161">
    <property type="entry name" value="Siro_Cobalamin_biosynth"/>
</dbReference>
<evidence type="ECO:0000256" key="1">
    <source>
        <dbReference type="ARBA" id="ARBA00005879"/>
    </source>
</evidence>
<evidence type="ECO:0000259" key="9">
    <source>
        <dbReference type="Pfam" id="PF00590"/>
    </source>
</evidence>
<dbReference type="EMBL" id="AFHG01000052">
    <property type="protein sequence ID" value="EGK70906.1"/>
    <property type="molecule type" value="Genomic_DNA"/>
</dbReference>
<dbReference type="InterPro" id="IPR014776">
    <property type="entry name" value="4pyrrole_Mease_sub2"/>
</dbReference>
<dbReference type="GO" id="GO:0032259">
    <property type="term" value="P:methylation"/>
    <property type="evidence" value="ECO:0007669"/>
    <property type="project" value="UniProtKB-KW"/>
</dbReference>
<evidence type="ECO:0000256" key="4">
    <source>
        <dbReference type="ARBA" id="ARBA00022679"/>
    </source>
</evidence>
<dbReference type="UniPathway" id="UPA00262">
    <property type="reaction ID" value="UER00211"/>
</dbReference>
<evidence type="ECO:0000256" key="8">
    <source>
        <dbReference type="RuleBase" id="RU003960"/>
    </source>
</evidence>
<evidence type="ECO:0000256" key="3">
    <source>
        <dbReference type="ARBA" id="ARBA00022603"/>
    </source>
</evidence>
<comment type="caution">
    <text evidence="10">The sequence shown here is derived from an EMBL/GenBank/DDBJ whole genome shotgun (WGS) entry which is preliminary data.</text>
</comment>
<dbReference type="OrthoDB" id="9815856at2"/>
<sequence length="274" mass="28725">MSRQAEQAQQPGKVWLVGAGPGAADLLTLRAARLLAEADVVLHDALIGDDVLALAPQARLIAVGKRCGRHSTAQRFINQKIIHAARTHARVVRLKGGDPMLFGRAQEEMNALAAAGIEYEVVPGVTAASAASAQLKVSLTRRGIARSVALLTPRAGEGEHPSQALRANADTPTLALYMASHESMAIARELMSYGRGADTPVALVENASHPASREAFTTLQGLSEHTVGALLGCGDQAPEGPVLVMLGEVFRDEMQARTSSTSSESARCIQVSAA</sequence>
<dbReference type="PANTHER" id="PTHR45790:SF3">
    <property type="entry name" value="S-ADENOSYL-L-METHIONINE-DEPENDENT UROPORPHYRINOGEN III METHYLTRANSFERASE, CHLOROPLASTIC"/>
    <property type="match status" value="1"/>
</dbReference>